<dbReference type="Proteomes" id="UP000029120">
    <property type="component" value="Chromosome 7"/>
</dbReference>
<comment type="similarity">
    <text evidence="2">Belongs to the PPP phosphatase family. PP-1 subfamily.</text>
</comment>
<evidence type="ECO:0000256" key="8">
    <source>
        <dbReference type="ARBA" id="ARBA00048336"/>
    </source>
</evidence>
<dbReference type="OMA" id="TVQMSEN"/>
<dbReference type="PRINTS" id="PR00114">
    <property type="entry name" value="STPHPHTASE"/>
</dbReference>
<organism evidence="12 13">
    <name type="scientific">Arabis alpina</name>
    <name type="common">Alpine rock-cress</name>
    <dbReference type="NCBI Taxonomy" id="50452"/>
    <lineage>
        <taxon>Eukaryota</taxon>
        <taxon>Viridiplantae</taxon>
        <taxon>Streptophyta</taxon>
        <taxon>Embryophyta</taxon>
        <taxon>Tracheophyta</taxon>
        <taxon>Spermatophyta</taxon>
        <taxon>Magnoliopsida</taxon>
        <taxon>eudicotyledons</taxon>
        <taxon>Gunneridae</taxon>
        <taxon>Pentapetalae</taxon>
        <taxon>rosids</taxon>
        <taxon>malvids</taxon>
        <taxon>Brassicales</taxon>
        <taxon>Brassicaceae</taxon>
        <taxon>Arabideae</taxon>
        <taxon>Arabis</taxon>
    </lineage>
</organism>
<feature type="region of interest" description="Disordered" evidence="10">
    <location>
        <begin position="302"/>
        <end position="323"/>
    </location>
</feature>
<feature type="domain" description="Serine/threonine specific protein phosphatases" evidence="11">
    <location>
        <begin position="119"/>
        <end position="124"/>
    </location>
</feature>
<evidence type="ECO:0000313" key="13">
    <source>
        <dbReference type="Proteomes" id="UP000029120"/>
    </source>
</evidence>
<dbReference type="FunFam" id="3.60.21.10:FF:000026">
    <property type="entry name" value="Serine/threonine-protein phosphatase"/>
    <property type="match status" value="1"/>
</dbReference>
<dbReference type="OrthoDB" id="1930084at2759"/>
<comment type="cofactor">
    <cofactor evidence="1">
        <name>Mn(2+)</name>
        <dbReference type="ChEBI" id="CHEBI:29035"/>
    </cofactor>
</comment>
<dbReference type="InterPro" id="IPR006186">
    <property type="entry name" value="Ser/Thr-sp_prot-phosphatase"/>
</dbReference>
<keyword evidence="6" id="KW-0464">Manganese</keyword>
<protein>
    <recommendedName>
        <fullName evidence="9">Serine/threonine-protein phosphatase</fullName>
        <ecNumber evidence="9">3.1.3.16</ecNumber>
    </recommendedName>
</protein>
<evidence type="ECO:0000256" key="5">
    <source>
        <dbReference type="ARBA" id="ARBA00022912"/>
    </source>
</evidence>
<keyword evidence="5" id="KW-0904">Protein phosphatase</keyword>
<dbReference type="PROSITE" id="PS00125">
    <property type="entry name" value="SER_THR_PHOSPHATASE"/>
    <property type="match status" value="1"/>
</dbReference>
<keyword evidence="3" id="KW-0479">Metal-binding</keyword>
<dbReference type="Pfam" id="PF00149">
    <property type="entry name" value="Metallophos"/>
    <property type="match status" value="1"/>
</dbReference>
<dbReference type="EMBL" id="CM002875">
    <property type="protein sequence ID" value="KFK28847.1"/>
    <property type="molecule type" value="Genomic_DNA"/>
</dbReference>
<dbReference type="InterPro" id="IPR004843">
    <property type="entry name" value="Calcineurin-like_PHP"/>
</dbReference>
<evidence type="ECO:0000259" key="11">
    <source>
        <dbReference type="PROSITE" id="PS00125"/>
    </source>
</evidence>
<dbReference type="InterPro" id="IPR050341">
    <property type="entry name" value="PP1_catalytic_subunit"/>
</dbReference>
<dbReference type="SUPFAM" id="SSF56300">
    <property type="entry name" value="Metallo-dependent phosphatases"/>
    <property type="match status" value="1"/>
</dbReference>
<evidence type="ECO:0000256" key="6">
    <source>
        <dbReference type="ARBA" id="ARBA00023211"/>
    </source>
</evidence>
<comment type="catalytic activity">
    <reaction evidence="8 9">
        <text>O-phospho-L-threonyl-[protein] + H2O = L-threonyl-[protein] + phosphate</text>
        <dbReference type="Rhea" id="RHEA:47004"/>
        <dbReference type="Rhea" id="RHEA-COMP:11060"/>
        <dbReference type="Rhea" id="RHEA-COMP:11605"/>
        <dbReference type="ChEBI" id="CHEBI:15377"/>
        <dbReference type="ChEBI" id="CHEBI:30013"/>
        <dbReference type="ChEBI" id="CHEBI:43474"/>
        <dbReference type="ChEBI" id="CHEBI:61977"/>
        <dbReference type="EC" id="3.1.3.16"/>
    </reaction>
</comment>
<evidence type="ECO:0000256" key="3">
    <source>
        <dbReference type="ARBA" id="ARBA00022723"/>
    </source>
</evidence>
<dbReference type="Pfam" id="PF16891">
    <property type="entry name" value="STPPase_N"/>
    <property type="match status" value="1"/>
</dbReference>
<dbReference type="PANTHER" id="PTHR11668">
    <property type="entry name" value="SERINE/THREONINE PROTEIN PHOSPHATASE"/>
    <property type="match status" value="1"/>
</dbReference>
<dbReference type="Gene3D" id="3.60.21.10">
    <property type="match status" value="1"/>
</dbReference>
<name>A0A087GG45_ARAAL</name>
<dbReference type="InterPro" id="IPR031675">
    <property type="entry name" value="STPPase_N"/>
</dbReference>
<dbReference type="GO" id="GO:0005737">
    <property type="term" value="C:cytoplasm"/>
    <property type="evidence" value="ECO:0007669"/>
    <property type="project" value="TreeGrafter"/>
</dbReference>
<evidence type="ECO:0000256" key="2">
    <source>
        <dbReference type="ARBA" id="ARBA00005333"/>
    </source>
</evidence>
<dbReference type="AlphaFoldDB" id="A0A087GG45"/>
<keyword evidence="4 9" id="KW-0378">Hydrolase</keyword>
<dbReference type="PANTHER" id="PTHR11668:SF504">
    <property type="entry name" value="SERINE_THREONINE-PROTEIN PHOSPHATASE PP1 ISOZYME 6"/>
    <property type="match status" value="1"/>
</dbReference>
<sequence>MDENLLDDMIRRLLESNTGKTVKKQLPVTEAEIRLLCSASKEVFLSQPNLLELEAPIKICGDVHGQFPDLLRLFEYGGYPPAANYLFLGDYVDRGKQSIETICLLLAYKVKYKLNFFLLRGNHECASINRVYGFYDECKRRYNVRLWKTFTDCFNCLPVAALIDDKILCMHGGLSPDLKSLDDIKRIPRPIDVPDQGILCDLLWADPDRDIQGWGENDRGVSYTFGPDKVAEFLQTHDLDLVCRAHQVVEDGYEFFAKRQLVTIFSAPNYCGEFDNAGAMMSVDDSLTCSFQIIKSSEKKGRFGFNNNVPRPGTPPHKGGKGG</sequence>
<dbReference type="SMART" id="SM00156">
    <property type="entry name" value="PP2Ac"/>
    <property type="match status" value="1"/>
</dbReference>
<dbReference type="GO" id="GO:0004722">
    <property type="term" value="F:protein serine/threonine phosphatase activity"/>
    <property type="evidence" value="ECO:0007669"/>
    <property type="project" value="UniProtKB-EC"/>
</dbReference>
<evidence type="ECO:0000256" key="10">
    <source>
        <dbReference type="SAM" id="MobiDB-lite"/>
    </source>
</evidence>
<dbReference type="EC" id="3.1.3.16" evidence="9"/>
<evidence type="ECO:0000256" key="1">
    <source>
        <dbReference type="ARBA" id="ARBA00001936"/>
    </source>
</evidence>
<accession>A0A087GG45</accession>
<evidence type="ECO:0000313" key="12">
    <source>
        <dbReference type="EMBL" id="KFK28847.1"/>
    </source>
</evidence>
<comment type="catalytic activity">
    <reaction evidence="7">
        <text>O-phospho-L-seryl-[protein] + H2O = L-seryl-[protein] + phosphate</text>
        <dbReference type="Rhea" id="RHEA:20629"/>
        <dbReference type="Rhea" id="RHEA-COMP:9863"/>
        <dbReference type="Rhea" id="RHEA-COMP:11604"/>
        <dbReference type="ChEBI" id="CHEBI:15377"/>
        <dbReference type="ChEBI" id="CHEBI:29999"/>
        <dbReference type="ChEBI" id="CHEBI:43474"/>
        <dbReference type="ChEBI" id="CHEBI:83421"/>
        <dbReference type="EC" id="3.1.3.16"/>
    </reaction>
</comment>
<proteinExistence type="inferred from homology"/>
<dbReference type="CDD" id="cd07414">
    <property type="entry name" value="MPP_PP1_PPKL"/>
    <property type="match status" value="1"/>
</dbReference>
<dbReference type="InterPro" id="IPR029052">
    <property type="entry name" value="Metallo-depent_PP-like"/>
</dbReference>
<gene>
    <name evidence="12" type="ordered locus">AALP_Aa7g056200</name>
</gene>
<dbReference type="eggNOG" id="KOG0374">
    <property type="taxonomic scope" value="Eukaryota"/>
</dbReference>
<keyword evidence="13" id="KW-1185">Reference proteome</keyword>
<evidence type="ECO:0000256" key="7">
    <source>
        <dbReference type="ARBA" id="ARBA00047761"/>
    </source>
</evidence>
<dbReference type="Gramene" id="KFK28847">
    <property type="protein sequence ID" value="KFK28847"/>
    <property type="gene ID" value="AALP_AA7G056200"/>
</dbReference>
<reference evidence="13" key="1">
    <citation type="journal article" date="2015" name="Nat. Plants">
        <title>Genome expansion of Arabis alpina linked with retrotransposition and reduced symmetric DNA methylation.</title>
        <authorList>
            <person name="Willing E.M."/>
            <person name="Rawat V."/>
            <person name="Mandakova T."/>
            <person name="Maumus F."/>
            <person name="James G.V."/>
            <person name="Nordstroem K.J."/>
            <person name="Becker C."/>
            <person name="Warthmann N."/>
            <person name="Chica C."/>
            <person name="Szarzynska B."/>
            <person name="Zytnicki M."/>
            <person name="Albani M.C."/>
            <person name="Kiefer C."/>
            <person name="Bergonzi S."/>
            <person name="Castaings L."/>
            <person name="Mateos J.L."/>
            <person name="Berns M.C."/>
            <person name="Bujdoso N."/>
            <person name="Piofczyk T."/>
            <person name="de Lorenzo L."/>
            <person name="Barrero-Sicilia C."/>
            <person name="Mateos I."/>
            <person name="Piednoel M."/>
            <person name="Hagmann J."/>
            <person name="Chen-Min-Tao R."/>
            <person name="Iglesias-Fernandez R."/>
            <person name="Schuster S.C."/>
            <person name="Alonso-Blanco C."/>
            <person name="Roudier F."/>
            <person name="Carbonero P."/>
            <person name="Paz-Ares J."/>
            <person name="Davis S.J."/>
            <person name="Pecinka A."/>
            <person name="Quesneville H."/>
            <person name="Colot V."/>
            <person name="Lysak M.A."/>
            <person name="Weigel D."/>
            <person name="Coupland G."/>
            <person name="Schneeberger K."/>
        </authorList>
    </citation>
    <scope>NUCLEOTIDE SEQUENCE [LARGE SCALE GENOMIC DNA]</scope>
    <source>
        <strain evidence="13">cv. Pajares</strain>
    </source>
</reference>
<evidence type="ECO:0000256" key="9">
    <source>
        <dbReference type="RuleBase" id="RU004273"/>
    </source>
</evidence>
<dbReference type="GO" id="GO:0046872">
    <property type="term" value="F:metal ion binding"/>
    <property type="evidence" value="ECO:0007669"/>
    <property type="project" value="UniProtKB-KW"/>
</dbReference>
<evidence type="ECO:0000256" key="4">
    <source>
        <dbReference type="ARBA" id="ARBA00022801"/>
    </source>
</evidence>
<dbReference type="GO" id="GO:0005634">
    <property type="term" value="C:nucleus"/>
    <property type="evidence" value="ECO:0007669"/>
    <property type="project" value="TreeGrafter"/>
</dbReference>